<sequence>MPQRSSIGHSVDWSISTFSANVTIRTGNSRTAVGGILSRR</sequence>
<dbReference type="EMBL" id="JBHMFI010000001">
    <property type="protein sequence ID" value="MFB9070662.1"/>
    <property type="molecule type" value="Genomic_DNA"/>
</dbReference>
<dbReference type="Proteomes" id="UP001589575">
    <property type="component" value="Unassembled WGS sequence"/>
</dbReference>
<protein>
    <submittedName>
        <fullName evidence="1">Uncharacterized protein</fullName>
    </submittedName>
</protein>
<gene>
    <name evidence="1" type="ORF">ACFFX0_05430</name>
</gene>
<comment type="caution">
    <text evidence="1">The sequence shown here is derived from an EMBL/GenBank/DDBJ whole genome shotgun (WGS) entry which is preliminary data.</text>
</comment>
<keyword evidence="2" id="KW-1185">Reference proteome</keyword>
<reference evidence="1 2" key="1">
    <citation type="submission" date="2024-09" db="EMBL/GenBank/DDBJ databases">
        <authorList>
            <person name="Sun Q."/>
            <person name="Mori K."/>
        </authorList>
    </citation>
    <scope>NUCLEOTIDE SEQUENCE [LARGE SCALE GENOMIC DNA]</scope>
    <source>
        <strain evidence="1 2">CCM 7609</strain>
    </source>
</reference>
<evidence type="ECO:0000313" key="2">
    <source>
        <dbReference type="Proteomes" id="UP001589575"/>
    </source>
</evidence>
<name>A0ABV5FVG5_9MICC</name>
<evidence type="ECO:0000313" key="1">
    <source>
        <dbReference type="EMBL" id="MFB9070662.1"/>
    </source>
</evidence>
<proteinExistence type="predicted"/>
<organism evidence="1 2">
    <name type="scientific">Citricoccus parietis</name>
    <dbReference type="NCBI Taxonomy" id="592307"/>
    <lineage>
        <taxon>Bacteria</taxon>
        <taxon>Bacillati</taxon>
        <taxon>Actinomycetota</taxon>
        <taxon>Actinomycetes</taxon>
        <taxon>Micrococcales</taxon>
        <taxon>Micrococcaceae</taxon>
        <taxon>Citricoccus</taxon>
    </lineage>
</organism>
<accession>A0ABV5FVG5</accession>